<gene>
    <name evidence="2" type="ORF">RRF57_012116</name>
</gene>
<dbReference type="InterPro" id="IPR000719">
    <property type="entry name" value="Prot_kinase_dom"/>
</dbReference>
<evidence type="ECO:0000313" key="3">
    <source>
        <dbReference type="Proteomes" id="UP001305414"/>
    </source>
</evidence>
<dbReference type="PROSITE" id="PS50011">
    <property type="entry name" value="PROTEIN_KINASE_DOM"/>
    <property type="match status" value="1"/>
</dbReference>
<dbReference type="GO" id="GO:0004672">
    <property type="term" value="F:protein kinase activity"/>
    <property type="evidence" value="ECO:0007669"/>
    <property type="project" value="InterPro"/>
</dbReference>
<dbReference type="Proteomes" id="UP001305414">
    <property type="component" value="Unassembled WGS sequence"/>
</dbReference>
<dbReference type="InterPro" id="IPR011009">
    <property type="entry name" value="Kinase-like_dom_sf"/>
</dbReference>
<dbReference type="Gene3D" id="1.10.510.10">
    <property type="entry name" value="Transferase(Phosphotransferase) domain 1"/>
    <property type="match status" value="1"/>
</dbReference>
<dbReference type="GO" id="GO:0005524">
    <property type="term" value="F:ATP binding"/>
    <property type="evidence" value="ECO:0007669"/>
    <property type="project" value="InterPro"/>
</dbReference>
<feature type="domain" description="Protein kinase" evidence="1">
    <location>
        <begin position="1"/>
        <end position="67"/>
    </location>
</feature>
<evidence type="ECO:0000259" key="1">
    <source>
        <dbReference type="PROSITE" id="PS50011"/>
    </source>
</evidence>
<proteinExistence type="predicted"/>
<comment type="caution">
    <text evidence="2">The sequence shown here is derived from an EMBL/GenBank/DDBJ whole genome shotgun (WGS) entry which is preliminary data.</text>
</comment>
<protein>
    <recommendedName>
        <fullName evidence="1">Protein kinase domain-containing protein</fullName>
    </recommendedName>
</protein>
<evidence type="ECO:0000313" key="2">
    <source>
        <dbReference type="EMBL" id="KAK5636404.1"/>
    </source>
</evidence>
<keyword evidence="3" id="KW-1185">Reference proteome</keyword>
<dbReference type="AlphaFoldDB" id="A0AAN7V3I7"/>
<reference evidence="2 3" key="1">
    <citation type="submission" date="2023-10" db="EMBL/GenBank/DDBJ databases">
        <title>Draft genome sequence of Xylaria bambusicola isolate GMP-LS, the root and basal stem rot pathogen of sugarcane in Indonesia.</title>
        <authorList>
            <person name="Selvaraj P."/>
            <person name="Muralishankar V."/>
            <person name="Muruganantham S."/>
            <person name="Sp S."/>
            <person name="Haryani S."/>
            <person name="Lau K.J.X."/>
            <person name="Naqvi N.I."/>
        </authorList>
    </citation>
    <scope>NUCLEOTIDE SEQUENCE [LARGE SCALE GENOMIC DNA]</scope>
    <source>
        <strain evidence="2">GMP-LS</strain>
    </source>
</reference>
<name>A0AAN7V3I7_9PEZI</name>
<dbReference type="EMBL" id="JAWHQM010000068">
    <property type="protein sequence ID" value="KAK5636404.1"/>
    <property type="molecule type" value="Genomic_DNA"/>
</dbReference>
<sequence>MHRDTKPGKILLRLYGELKLADFGYSVYSPSYRREPSIYQGRGTINLRPSGKFTENSVAVEVILRDL</sequence>
<accession>A0AAN7V3I7</accession>
<organism evidence="2 3">
    <name type="scientific">Xylaria bambusicola</name>
    <dbReference type="NCBI Taxonomy" id="326684"/>
    <lineage>
        <taxon>Eukaryota</taxon>
        <taxon>Fungi</taxon>
        <taxon>Dikarya</taxon>
        <taxon>Ascomycota</taxon>
        <taxon>Pezizomycotina</taxon>
        <taxon>Sordariomycetes</taxon>
        <taxon>Xylariomycetidae</taxon>
        <taxon>Xylariales</taxon>
        <taxon>Xylariaceae</taxon>
        <taxon>Xylaria</taxon>
    </lineage>
</organism>
<dbReference type="SUPFAM" id="SSF56112">
    <property type="entry name" value="Protein kinase-like (PK-like)"/>
    <property type="match status" value="1"/>
</dbReference>